<dbReference type="AlphaFoldDB" id="A0A812WF91"/>
<protein>
    <submittedName>
        <fullName evidence="1">ANKRD17 protein</fullName>
    </submittedName>
</protein>
<feature type="non-terminal residue" evidence="1">
    <location>
        <position position="124"/>
    </location>
</feature>
<comment type="caution">
    <text evidence="1">The sequence shown here is derived from an EMBL/GenBank/DDBJ whole genome shotgun (WGS) entry which is preliminary data.</text>
</comment>
<dbReference type="OrthoDB" id="539213at2759"/>
<organism evidence="1 2">
    <name type="scientific">Symbiodinium pilosum</name>
    <name type="common">Dinoflagellate</name>
    <dbReference type="NCBI Taxonomy" id="2952"/>
    <lineage>
        <taxon>Eukaryota</taxon>
        <taxon>Sar</taxon>
        <taxon>Alveolata</taxon>
        <taxon>Dinophyceae</taxon>
        <taxon>Suessiales</taxon>
        <taxon>Symbiodiniaceae</taxon>
        <taxon>Symbiodinium</taxon>
    </lineage>
</organism>
<accession>A0A812WF91</accession>
<name>A0A812WF91_SYMPI</name>
<sequence length="124" mass="13464">MLRVFRASGEEALSVHLTDFGKRIGSVGKPVPTVAIKRHLESLCGVPRFRQRLILPDGEILSDGAVVDGALDVQLILLPYSLDPPEGLMNAIRYRNITAIEELLHAPADPNYNGFSTTPLVSAC</sequence>
<keyword evidence="2" id="KW-1185">Reference proteome</keyword>
<evidence type="ECO:0000313" key="2">
    <source>
        <dbReference type="Proteomes" id="UP000649617"/>
    </source>
</evidence>
<dbReference type="EMBL" id="CAJNIZ010043787">
    <property type="protein sequence ID" value="CAE7668844.1"/>
    <property type="molecule type" value="Genomic_DNA"/>
</dbReference>
<gene>
    <name evidence="1" type="primary">ANKRD17</name>
    <name evidence="1" type="ORF">SPIL2461_LOCUS18388</name>
</gene>
<reference evidence="1" key="1">
    <citation type="submission" date="2021-02" db="EMBL/GenBank/DDBJ databases">
        <authorList>
            <person name="Dougan E. K."/>
            <person name="Rhodes N."/>
            <person name="Thang M."/>
            <person name="Chan C."/>
        </authorList>
    </citation>
    <scope>NUCLEOTIDE SEQUENCE</scope>
</reference>
<evidence type="ECO:0000313" key="1">
    <source>
        <dbReference type="EMBL" id="CAE7668844.1"/>
    </source>
</evidence>
<proteinExistence type="predicted"/>
<dbReference type="Proteomes" id="UP000649617">
    <property type="component" value="Unassembled WGS sequence"/>
</dbReference>